<dbReference type="GO" id="GO:0005737">
    <property type="term" value="C:cytoplasm"/>
    <property type="evidence" value="ECO:0007669"/>
    <property type="project" value="TreeGrafter"/>
</dbReference>
<sequence>MDTTKFVGRQAELAALADALRGAGEGRPAVVAVEGTAGIGKSSLVRRFLTGHPGLTVLSASGATEESSLRYGVLGQLMPSEWHDADPLEAGSLLLDHIGVRQAAGVVVLVVDDAHWADAPSLTALTFALRRLRADGVLAVIVAPDVGDLPGGLHRLLAEDTTLRVRLTGLTTADVRELTGLPAPAAERLRAHTVGNPLHIGALLGQLPRARLTDMTRALPAPSSYSRLVTRTLVASPLAARALTRAAAVLGDGCALSAVAAVAGVGDPLEALEGAAGLLVETGPGPAVGFPHPLVRAAVYQHIGPAERARLHTRAAVRESDPARALAHRAAAVVGTDAHVAAELADLAGDEADQGRWSTAADHLLTSARLTPDPVLRAGRVLTAADHRLRDGDAVRAAELTGQVEAMPPTPRRHYVLGRLALASGHQDAAEALLTSAWESGAHDGAAEQLAWLALTQARGAAAIEWARRSGGAPGMRDALALALGITGRYAEGLACLPADDAVGPGDLLDGLVARGVLRLWTDDLDGAQIDLARAASARAGLLHLGPMATAYLAEAEFRAGRWDDAVAHAEQAVSLAADSGQSWLCCLAHTVAARPLAARGDLPAATAHAEAAVRWAAAL</sequence>
<protein>
    <submittedName>
        <fullName evidence="4">Helix-turn-helix transcriptional regulator</fullName>
    </submittedName>
</protein>
<dbReference type="InterPro" id="IPR011990">
    <property type="entry name" value="TPR-like_helical_dom_sf"/>
</dbReference>
<keyword evidence="1" id="KW-0547">Nucleotide-binding</keyword>
<name>A0A4U3LJL8_9ACTN</name>
<dbReference type="PANTHER" id="PTHR16305:SF35">
    <property type="entry name" value="TRANSCRIPTIONAL ACTIVATOR DOMAIN"/>
    <property type="match status" value="1"/>
</dbReference>
<feature type="non-terminal residue" evidence="4">
    <location>
        <position position="620"/>
    </location>
</feature>
<dbReference type="PANTHER" id="PTHR16305">
    <property type="entry name" value="TESTICULAR SOLUBLE ADENYLYL CYCLASE"/>
    <property type="match status" value="1"/>
</dbReference>
<dbReference type="RefSeq" id="WP_137251981.1">
    <property type="nucleotide sequence ID" value="NZ_SZQA01000093.1"/>
</dbReference>
<reference evidence="4 5" key="1">
    <citation type="submission" date="2019-04" db="EMBL/GenBank/DDBJ databases">
        <title>Herbidospora sp. NEAU-GS14.nov., a novel actinomycete isolated from soil.</title>
        <authorList>
            <person name="Han L."/>
        </authorList>
    </citation>
    <scope>NUCLEOTIDE SEQUENCE [LARGE SCALE GENOMIC DNA]</scope>
    <source>
        <strain evidence="4 5">NEAU-GS14</strain>
    </source>
</reference>
<dbReference type="GO" id="GO:0005524">
    <property type="term" value="F:ATP binding"/>
    <property type="evidence" value="ECO:0007669"/>
    <property type="project" value="UniProtKB-KW"/>
</dbReference>
<comment type="caution">
    <text evidence="4">The sequence shown here is derived from an EMBL/GenBank/DDBJ whole genome shotgun (WGS) entry which is preliminary data.</text>
</comment>
<keyword evidence="5" id="KW-1185">Reference proteome</keyword>
<dbReference type="Gene3D" id="1.25.40.10">
    <property type="entry name" value="Tetratricopeptide repeat domain"/>
    <property type="match status" value="1"/>
</dbReference>
<dbReference type="InterPro" id="IPR041664">
    <property type="entry name" value="AAA_16"/>
</dbReference>
<evidence type="ECO:0000313" key="4">
    <source>
        <dbReference type="EMBL" id="TKK75895.1"/>
    </source>
</evidence>
<evidence type="ECO:0000313" key="5">
    <source>
        <dbReference type="Proteomes" id="UP000308705"/>
    </source>
</evidence>
<evidence type="ECO:0000256" key="2">
    <source>
        <dbReference type="ARBA" id="ARBA00022840"/>
    </source>
</evidence>
<dbReference type="Gene3D" id="3.40.50.300">
    <property type="entry name" value="P-loop containing nucleotide triphosphate hydrolases"/>
    <property type="match status" value="1"/>
</dbReference>
<gene>
    <name evidence="4" type="ORF">FDA94_38690</name>
</gene>
<dbReference type="OrthoDB" id="3178131at2"/>
<proteinExistence type="predicted"/>
<organism evidence="4 5">
    <name type="scientific">Herbidospora galbida</name>
    <dbReference type="NCBI Taxonomy" id="2575442"/>
    <lineage>
        <taxon>Bacteria</taxon>
        <taxon>Bacillati</taxon>
        <taxon>Actinomycetota</taxon>
        <taxon>Actinomycetes</taxon>
        <taxon>Streptosporangiales</taxon>
        <taxon>Streptosporangiaceae</taxon>
        <taxon>Herbidospora</taxon>
    </lineage>
</organism>
<dbReference type="AlphaFoldDB" id="A0A4U3LJL8"/>
<dbReference type="GO" id="GO:0004016">
    <property type="term" value="F:adenylate cyclase activity"/>
    <property type="evidence" value="ECO:0007669"/>
    <property type="project" value="TreeGrafter"/>
</dbReference>
<dbReference type="InterPro" id="IPR027417">
    <property type="entry name" value="P-loop_NTPase"/>
</dbReference>
<accession>A0A4U3LJL8</accession>
<feature type="domain" description="Orc1-like AAA ATPase" evidence="3">
    <location>
        <begin position="5"/>
        <end position="137"/>
    </location>
</feature>
<evidence type="ECO:0000256" key="1">
    <source>
        <dbReference type="ARBA" id="ARBA00022741"/>
    </source>
</evidence>
<dbReference type="Pfam" id="PF13191">
    <property type="entry name" value="AAA_16"/>
    <property type="match status" value="1"/>
</dbReference>
<dbReference type="EMBL" id="SZQA01000093">
    <property type="protein sequence ID" value="TKK75895.1"/>
    <property type="molecule type" value="Genomic_DNA"/>
</dbReference>
<dbReference type="SUPFAM" id="SSF52540">
    <property type="entry name" value="P-loop containing nucleoside triphosphate hydrolases"/>
    <property type="match status" value="1"/>
</dbReference>
<dbReference type="Proteomes" id="UP000308705">
    <property type="component" value="Unassembled WGS sequence"/>
</dbReference>
<keyword evidence="2" id="KW-0067">ATP-binding</keyword>
<evidence type="ECO:0000259" key="3">
    <source>
        <dbReference type="Pfam" id="PF13191"/>
    </source>
</evidence>
<dbReference type="SUPFAM" id="SSF48452">
    <property type="entry name" value="TPR-like"/>
    <property type="match status" value="1"/>
</dbReference>